<evidence type="ECO:0000313" key="2">
    <source>
        <dbReference type="Proteomes" id="UP001060085"/>
    </source>
</evidence>
<accession>A0ACC0C7Z8</accession>
<sequence>MYRLIMGWEKSYSVAAALYISIVLGNLINPEESMIMSCDMEVKLRGFERLREASTSLNRGTQWNIGVRRSGIIERYSAREKAAVHGVVLMFNGVEDLKGFKVKQLVPRGSLEELKGFQLCCGSTVLRIEGSSSVAPQTQASPNCILRCCIKDDCQEKVNITFYSCQYQNPNCHLMTV</sequence>
<dbReference type="Proteomes" id="UP001060085">
    <property type="component" value="Linkage Group LG01"/>
</dbReference>
<gene>
    <name evidence="1" type="ORF">M9H77_02294</name>
</gene>
<reference evidence="2" key="1">
    <citation type="journal article" date="2023" name="Nat. Plants">
        <title>Single-cell RNA sequencing provides a high-resolution roadmap for understanding the multicellular compartmentation of specialized metabolism.</title>
        <authorList>
            <person name="Sun S."/>
            <person name="Shen X."/>
            <person name="Li Y."/>
            <person name="Li Y."/>
            <person name="Wang S."/>
            <person name="Li R."/>
            <person name="Zhang H."/>
            <person name="Shen G."/>
            <person name="Guo B."/>
            <person name="Wei J."/>
            <person name="Xu J."/>
            <person name="St-Pierre B."/>
            <person name="Chen S."/>
            <person name="Sun C."/>
        </authorList>
    </citation>
    <scope>NUCLEOTIDE SEQUENCE [LARGE SCALE GENOMIC DNA]</scope>
</reference>
<dbReference type="EMBL" id="CM044701">
    <property type="protein sequence ID" value="KAI5681067.1"/>
    <property type="molecule type" value="Genomic_DNA"/>
</dbReference>
<proteinExistence type="predicted"/>
<organism evidence="1 2">
    <name type="scientific">Catharanthus roseus</name>
    <name type="common">Madagascar periwinkle</name>
    <name type="synonym">Vinca rosea</name>
    <dbReference type="NCBI Taxonomy" id="4058"/>
    <lineage>
        <taxon>Eukaryota</taxon>
        <taxon>Viridiplantae</taxon>
        <taxon>Streptophyta</taxon>
        <taxon>Embryophyta</taxon>
        <taxon>Tracheophyta</taxon>
        <taxon>Spermatophyta</taxon>
        <taxon>Magnoliopsida</taxon>
        <taxon>eudicotyledons</taxon>
        <taxon>Gunneridae</taxon>
        <taxon>Pentapetalae</taxon>
        <taxon>asterids</taxon>
        <taxon>lamiids</taxon>
        <taxon>Gentianales</taxon>
        <taxon>Apocynaceae</taxon>
        <taxon>Rauvolfioideae</taxon>
        <taxon>Vinceae</taxon>
        <taxon>Catharanthinae</taxon>
        <taxon>Catharanthus</taxon>
    </lineage>
</organism>
<protein>
    <submittedName>
        <fullName evidence="1">Uncharacterized protein</fullName>
    </submittedName>
</protein>
<name>A0ACC0C7Z8_CATRO</name>
<comment type="caution">
    <text evidence="1">The sequence shown here is derived from an EMBL/GenBank/DDBJ whole genome shotgun (WGS) entry which is preliminary data.</text>
</comment>
<keyword evidence="2" id="KW-1185">Reference proteome</keyword>
<evidence type="ECO:0000313" key="1">
    <source>
        <dbReference type="EMBL" id="KAI5681067.1"/>
    </source>
</evidence>